<comment type="catalytic activity">
    <reaction evidence="17">
        <text>a 5'-end (N(7)-methyl 5'-triphosphoguanosine)-ribonucleoside in snRNA + S-adenosyl-L-methionine = a 5'-end (N(2),N(7)-dimethyl 5'-triphosphoguanosine)-ribonucleoside in snRNA + S-adenosyl-L-homocysteine + H(+)</text>
        <dbReference type="Rhea" id="RHEA:78471"/>
        <dbReference type="Rhea" id="RHEA-COMP:19085"/>
        <dbReference type="Rhea" id="RHEA-COMP:19087"/>
        <dbReference type="ChEBI" id="CHEBI:15378"/>
        <dbReference type="ChEBI" id="CHEBI:57856"/>
        <dbReference type="ChEBI" id="CHEBI:59789"/>
        <dbReference type="ChEBI" id="CHEBI:156461"/>
        <dbReference type="ChEBI" id="CHEBI:172880"/>
    </reaction>
    <physiologicalReaction direction="left-to-right" evidence="17">
        <dbReference type="Rhea" id="RHEA:78472"/>
    </physiologicalReaction>
</comment>
<feature type="compositionally biased region" description="Basic and acidic residues" evidence="23">
    <location>
        <begin position="702"/>
        <end position="711"/>
    </location>
</feature>
<feature type="compositionally biased region" description="Polar residues" evidence="23">
    <location>
        <begin position="318"/>
        <end position="327"/>
    </location>
</feature>
<feature type="compositionally biased region" description="Basic and acidic residues" evidence="23">
    <location>
        <begin position="504"/>
        <end position="518"/>
    </location>
</feature>
<keyword evidence="7" id="KW-0489">Methyltransferase</keyword>
<evidence type="ECO:0000256" key="14">
    <source>
        <dbReference type="ARBA" id="ARBA00047418"/>
    </source>
</evidence>
<evidence type="ECO:0000256" key="21">
    <source>
        <dbReference type="ARBA" id="ARBA00079339"/>
    </source>
</evidence>
<comment type="subcellular location">
    <subcellularLocation>
        <location evidence="2">Cytoplasm</location>
    </subcellularLocation>
    <subcellularLocation>
        <location evidence="1">Nucleus</location>
        <location evidence="1">Cajal body</location>
    </subcellularLocation>
    <subcellularLocation>
        <location evidence="3">Nucleus</location>
        <location evidence="3">Nucleolus</location>
    </subcellularLocation>
</comment>
<keyword evidence="10" id="KW-0805">Transcription regulation</keyword>
<sequence>MMSDYFEHYHRCETLAEFNFYFGDDTEEEIDDDDNYIYCYCSRVFIKDGVKTYYGDKEYASESDVEVLRDSQSQDLEDHSHVHFSIDTSYKNKCERDEGASCYCSASHTDNCCSTDEHDAVHTHGTVSHALQPSDSGADLTYQDYHSDTHDKLERMDQDFPDTIENYMTEDTWDKFWSVHGERLIWASWIKKYSDYINPAYLDENNGLVMDENNIPKQHSVDQIYKKQTDTSPKAADEEMRERKFSYDSKVNPYKKRNTMQSQMEKVDRNNEINRDEGWLPIARRRSCSEHDRILSPRTVAGTDSMTNVTKLTLSSYDVTSSHVTSESTPTDTDYSVSSSSSDDPSNDQTRIVNLDDKFENTEIPSEELDTEQYWQFLWKKHFGEQYALHYSNFLEHHNVQEKEVPEIQIEVVLVAAPEPVKIEEKPLDIECENSEGNSQETPTVIEIQNQVNEITLEDKGKAKKKKNNKNTKKYITSVGVLLQNLLKEEQAKKGLEPTDGEDKDSTNKTEDSQKQDMDVVDCTANSTNVQPLNNGDLNSKSCDGDDEPPEETPVVLKRSHETEEADEDIAHAKIRNTFQMMGFCVHPEKLPKGELIYRKRPARLRPPKFRKNFSSKTYFDDDGNPYTLGQSKDSQDEREMQTDDDGTEVKSDTERAEYVPSGTLRTHPLASQDTSLDDDSIRLAEAAAVPLPCDAEDSNDEEHREGKAEDGESTANQQVDLAKRKRRAKRYSKLDELDLSGMPEELKDDKKMYKYWKKRHSLFHKFDEGIQLDRESWFSVTPENVAWHIANKYVYDVVLDAFCGAGGNTIQFAHTSKKVIAVDIDPQKIAMARHNARTYGVAERIDFIVGDFFKLAPTLKADMVFLSPPWGGPDYSDNHEYDLETMLEPKPASELMRVARTISPNITFYLPRNSRPDQILSLAKEVGGSVEIEQSFLDRRFVAITAYFYEDHR</sequence>
<organism evidence="24 25">
    <name type="scientific">Mythimna separata</name>
    <name type="common">Oriental armyworm</name>
    <name type="synonym">Pseudaletia separata</name>
    <dbReference type="NCBI Taxonomy" id="271217"/>
    <lineage>
        <taxon>Eukaryota</taxon>
        <taxon>Metazoa</taxon>
        <taxon>Ecdysozoa</taxon>
        <taxon>Arthropoda</taxon>
        <taxon>Hexapoda</taxon>
        <taxon>Insecta</taxon>
        <taxon>Pterygota</taxon>
        <taxon>Neoptera</taxon>
        <taxon>Endopterygota</taxon>
        <taxon>Lepidoptera</taxon>
        <taxon>Glossata</taxon>
        <taxon>Ditrysia</taxon>
        <taxon>Noctuoidea</taxon>
        <taxon>Noctuidae</taxon>
        <taxon>Noctuinae</taxon>
        <taxon>Hadenini</taxon>
        <taxon>Mythimna</taxon>
    </lineage>
</organism>
<evidence type="ECO:0000256" key="23">
    <source>
        <dbReference type="SAM" id="MobiDB-lite"/>
    </source>
</evidence>
<keyword evidence="6" id="KW-0597">Phosphoprotein</keyword>
<comment type="catalytic activity">
    <reaction evidence="15">
        <text>a 5'-end (N(7)-methyl 5'-triphosphoguanosine)-ribonucleoside in snoRNA + S-adenosyl-L-methionine = a 5'-end (N(2),N(7)-dimethyl 5'-triphosphoguanosine)-ribonucleoside in snoRNA + S-adenosyl-L-homocysteine + H(+)</text>
        <dbReference type="Rhea" id="RHEA:78475"/>
        <dbReference type="Rhea" id="RHEA-COMP:19086"/>
        <dbReference type="Rhea" id="RHEA-COMP:19088"/>
        <dbReference type="ChEBI" id="CHEBI:15378"/>
        <dbReference type="ChEBI" id="CHEBI:57856"/>
        <dbReference type="ChEBI" id="CHEBI:59789"/>
        <dbReference type="ChEBI" id="CHEBI:156461"/>
        <dbReference type="ChEBI" id="CHEBI:172880"/>
    </reaction>
    <physiologicalReaction direction="left-to-right" evidence="15">
        <dbReference type="Rhea" id="RHEA:78476"/>
    </physiologicalReaction>
</comment>
<evidence type="ECO:0000256" key="15">
    <source>
        <dbReference type="ARBA" id="ARBA00048740"/>
    </source>
</evidence>
<keyword evidence="8" id="KW-0808">Transferase</keyword>
<dbReference type="CDD" id="cd02440">
    <property type="entry name" value="AdoMet_MTases"/>
    <property type="match status" value="1"/>
</dbReference>
<evidence type="ECO:0000313" key="25">
    <source>
        <dbReference type="Proteomes" id="UP001231518"/>
    </source>
</evidence>
<evidence type="ECO:0000256" key="11">
    <source>
        <dbReference type="ARBA" id="ARBA00023163"/>
    </source>
</evidence>
<proteinExistence type="inferred from homology"/>
<evidence type="ECO:0000256" key="13">
    <source>
        <dbReference type="ARBA" id="ARBA00025783"/>
    </source>
</evidence>
<dbReference type="AlphaFoldDB" id="A0AAD8DQ28"/>
<dbReference type="InterPro" id="IPR029063">
    <property type="entry name" value="SAM-dependent_MTases_sf"/>
</dbReference>
<comment type="catalytic activity">
    <reaction evidence="14">
        <text>a 5'-end (N(2),N(7)-dimethyl 5'-triphosphoguanosine)-ribonucleoside in snoRNA + S-adenosyl-L-methionine = a 5'-end (N(2),N(2),N(7)-trimethyl 5'-triphosphoguanosine)-ribonucleoside in snoRNA + S-adenosyl-L-homocysteine + H(+)</text>
        <dbReference type="Rhea" id="RHEA:78507"/>
        <dbReference type="Rhea" id="RHEA-COMP:19088"/>
        <dbReference type="Rhea" id="RHEA-COMP:19090"/>
        <dbReference type="ChEBI" id="CHEBI:15378"/>
        <dbReference type="ChEBI" id="CHEBI:57856"/>
        <dbReference type="ChEBI" id="CHEBI:59789"/>
        <dbReference type="ChEBI" id="CHEBI:167623"/>
        <dbReference type="ChEBI" id="CHEBI:172880"/>
    </reaction>
    <physiologicalReaction direction="left-to-right" evidence="14">
        <dbReference type="Rhea" id="RHEA:78508"/>
    </physiologicalReaction>
</comment>
<evidence type="ECO:0000256" key="6">
    <source>
        <dbReference type="ARBA" id="ARBA00022553"/>
    </source>
</evidence>
<dbReference type="GO" id="GO:0005737">
    <property type="term" value="C:cytoplasm"/>
    <property type="evidence" value="ECO:0007669"/>
    <property type="project" value="UniProtKB-SubCell"/>
</dbReference>
<dbReference type="FunFam" id="3.40.50.150:FF:000066">
    <property type="entry name" value="Trimethylguanosine synthase 1"/>
    <property type="match status" value="1"/>
</dbReference>
<evidence type="ECO:0000256" key="7">
    <source>
        <dbReference type="ARBA" id="ARBA00022603"/>
    </source>
</evidence>
<evidence type="ECO:0000256" key="19">
    <source>
        <dbReference type="ARBA" id="ARBA00057179"/>
    </source>
</evidence>
<keyword evidence="9" id="KW-0949">S-adenosyl-L-methionine</keyword>
<evidence type="ECO:0000313" key="24">
    <source>
        <dbReference type="EMBL" id="KAJ8713301.1"/>
    </source>
</evidence>
<keyword evidence="11" id="KW-0804">Transcription</keyword>
<comment type="caution">
    <text evidence="24">The sequence shown here is derived from an EMBL/GenBank/DDBJ whole genome shotgun (WGS) entry which is preliminary data.</text>
</comment>
<evidence type="ECO:0000256" key="5">
    <source>
        <dbReference type="ARBA" id="ARBA00022490"/>
    </source>
</evidence>
<feature type="region of interest" description="Disordered" evidence="23">
    <location>
        <begin position="608"/>
        <end position="677"/>
    </location>
</feature>
<name>A0AAD8DQ28_MYTSE</name>
<feature type="region of interest" description="Disordered" evidence="23">
    <location>
        <begin position="226"/>
        <end position="246"/>
    </location>
</feature>
<evidence type="ECO:0000256" key="10">
    <source>
        <dbReference type="ARBA" id="ARBA00023015"/>
    </source>
</evidence>
<gene>
    <name evidence="24" type="ORF">PYW07_013671</name>
</gene>
<feature type="compositionally biased region" description="Basic and acidic residues" evidence="23">
    <location>
        <begin position="634"/>
        <end position="658"/>
    </location>
</feature>
<keyword evidence="25" id="KW-1185">Reference proteome</keyword>
<comment type="function">
    <text evidence="19">Catalyzes the 2 serial methylation steps for the conversion of the 7-monomethylguanosine (m(7)G) caps of snRNAs and snoRNAs to a 2,2,7-trimethylguanosine (m(2,2,7)G) cap structure. The enzyme is specific for guanine, and N7 methylation must precede N2 methylation. Hypermethylation of the m7G cap of U snRNAs leads to their concentration in nuclear foci, their colocalization with coilin and the formation of canonical Cajal bodies (CBs). Plays a role in transcriptional regulation.</text>
</comment>
<protein>
    <recommendedName>
        <fullName evidence="4">Trimethylguanosine synthase</fullName>
    </recommendedName>
    <alternativeName>
        <fullName evidence="18">Cap-specific guanine-N(2) methyltransferase</fullName>
    </alternativeName>
    <alternativeName>
        <fullName evidence="21">Nuclear receptor coactivator 6-interacting protein</fullName>
    </alternativeName>
    <alternativeName>
        <fullName evidence="22">PRIP-interacting protein with methyltransferase motif</fullName>
    </alternativeName>
</protein>
<comment type="catalytic activity">
    <reaction evidence="16">
        <text>a 5'-end (N(2),N(7)-dimethyl 5'-triphosphoguanosine)-ribonucleoside in snRNA + S-adenosyl-L-methionine = a 5'-end (N(2),N(2),N(7)-trimethyl 5'-triphosphoguanosine)-ribonucleoside in snRNA + S-adenosyl-L-homocysteine + H(+)</text>
        <dbReference type="Rhea" id="RHEA:78479"/>
        <dbReference type="Rhea" id="RHEA-COMP:19087"/>
        <dbReference type="Rhea" id="RHEA-COMP:19089"/>
        <dbReference type="ChEBI" id="CHEBI:15378"/>
        <dbReference type="ChEBI" id="CHEBI:57856"/>
        <dbReference type="ChEBI" id="CHEBI:59789"/>
        <dbReference type="ChEBI" id="CHEBI:167623"/>
        <dbReference type="ChEBI" id="CHEBI:172880"/>
    </reaction>
    <physiologicalReaction direction="left-to-right" evidence="16">
        <dbReference type="Rhea" id="RHEA:78480"/>
    </physiologicalReaction>
</comment>
<comment type="subunit">
    <text evidence="20">May form homooligomers. Interacts with CREBBP/CBP, EED/WAIT1, EP300/P300, NCOA6/PRIP, PPARBP/PBP and SMN.</text>
</comment>
<dbReference type="InterPro" id="IPR019012">
    <property type="entry name" value="RNA_cap_Gua-N2-MeTrfase"/>
</dbReference>
<dbReference type="GO" id="GO:0071164">
    <property type="term" value="F:RNA cap trimethylguanosine synthase activity"/>
    <property type="evidence" value="ECO:0007669"/>
    <property type="project" value="TreeGrafter"/>
</dbReference>
<feature type="region of interest" description="Disordered" evidence="23">
    <location>
        <begin position="490"/>
        <end position="567"/>
    </location>
</feature>
<dbReference type="Gene3D" id="3.40.50.150">
    <property type="entry name" value="Vaccinia Virus protein VP39"/>
    <property type="match status" value="1"/>
</dbReference>
<evidence type="ECO:0000256" key="3">
    <source>
        <dbReference type="ARBA" id="ARBA00004604"/>
    </source>
</evidence>
<dbReference type="SUPFAM" id="SSF53335">
    <property type="entry name" value="S-adenosyl-L-methionine-dependent methyltransferases"/>
    <property type="match status" value="1"/>
</dbReference>
<accession>A0AAD8DQ28</accession>
<feature type="compositionally biased region" description="Low complexity" evidence="23">
    <location>
        <begin position="328"/>
        <end position="348"/>
    </location>
</feature>
<evidence type="ECO:0000256" key="4">
    <source>
        <dbReference type="ARBA" id="ARBA00018517"/>
    </source>
</evidence>
<evidence type="ECO:0000256" key="1">
    <source>
        <dbReference type="ARBA" id="ARBA00004408"/>
    </source>
</evidence>
<dbReference type="Pfam" id="PF09445">
    <property type="entry name" value="Methyltransf_15"/>
    <property type="match status" value="1"/>
</dbReference>
<dbReference type="PANTHER" id="PTHR14741:SF32">
    <property type="entry name" value="TRIMETHYLGUANOSINE SYNTHASE"/>
    <property type="match status" value="1"/>
</dbReference>
<feature type="region of interest" description="Disordered" evidence="23">
    <location>
        <begin position="318"/>
        <end position="353"/>
    </location>
</feature>
<evidence type="ECO:0000256" key="18">
    <source>
        <dbReference type="ARBA" id="ARBA00049790"/>
    </source>
</evidence>
<feature type="region of interest" description="Disordered" evidence="23">
    <location>
        <begin position="690"/>
        <end position="726"/>
    </location>
</feature>
<evidence type="ECO:0000256" key="22">
    <source>
        <dbReference type="ARBA" id="ARBA00081504"/>
    </source>
</evidence>
<evidence type="ECO:0000256" key="16">
    <source>
        <dbReference type="ARBA" id="ARBA00048763"/>
    </source>
</evidence>
<keyword evidence="12" id="KW-0539">Nucleus</keyword>
<dbReference type="Proteomes" id="UP001231518">
    <property type="component" value="Chromosome 4"/>
</dbReference>
<evidence type="ECO:0000256" key="9">
    <source>
        <dbReference type="ARBA" id="ARBA00022691"/>
    </source>
</evidence>
<dbReference type="GO" id="GO:0015030">
    <property type="term" value="C:Cajal body"/>
    <property type="evidence" value="ECO:0007669"/>
    <property type="project" value="UniProtKB-SubCell"/>
</dbReference>
<evidence type="ECO:0000256" key="20">
    <source>
        <dbReference type="ARBA" id="ARBA00064494"/>
    </source>
</evidence>
<evidence type="ECO:0000256" key="12">
    <source>
        <dbReference type="ARBA" id="ARBA00023242"/>
    </source>
</evidence>
<dbReference type="GO" id="GO:0005730">
    <property type="term" value="C:nucleolus"/>
    <property type="evidence" value="ECO:0007669"/>
    <property type="project" value="UniProtKB-SubCell"/>
</dbReference>
<reference evidence="24" key="1">
    <citation type="submission" date="2023-03" db="EMBL/GenBank/DDBJ databases">
        <title>Chromosome-level genomes of two armyworms, Mythimna separata and Mythimna loreyi, provide insights into the biosynthesis and reception of sex pheromones.</title>
        <authorList>
            <person name="Zhao H."/>
        </authorList>
    </citation>
    <scope>NUCLEOTIDE SEQUENCE</scope>
    <source>
        <strain evidence="24">BeijingLab</strain>
        <tissue evidence="24">Pupa</tissue>
    </source>
</reference>
<dbReference type="EMBL" id="JARGEI010000020">
    <property type="protein sequence ID" value="KAJ8713301.1"/>
    <property type="molecule type" value="Genomic_DNA"/>
</dbReference>
<evidence type="ECO:0000256" key="17">
    <source>
        <dbReference type="ARBA" id="ARBA00049075"/>
    </source>
</evidence>
<evidence type="ECO:0000256" key="8">
    <source>
        <dbReference type="ARBA" id="ARBA00022679"/>
    </source>
</evidence>
<comment type="similarity">
    <text evidence="13">Belongs to the methyltransferase superfamily. Trimethylguanosine synthase family.</text>
</comment>
<feature type="compositionally biased region" description="Polar residues" evidence="23">
    <location>
        <begin position="524"/>
        <end position="542"/>
    </location>
</feature>
<keyword evidence="5" id="KW-0963">Cytoplasm</keyword>
<evidence type="ECO:0000256" key="2">
    <source>
        <dbReference type="ARBA" id="ARBA00004496"/>
    </source>
</evidence>
<dbReference type="PANTHER" id="PTHR14741">
    <property type="entry name" value="S-ADENOSYLMETHIONINE-DEPENDENT METHYLTRANSFERASE RELATED"/>
    <property type="match status" value="1"/>
</dbReference>